<evidence type="ECO:0000256" key="9">
    <source>
        <dbReference type="SAM" id="MobiDB-lite"/>
    </source>
</evidence>
<feature type="region of interest" description="Disordered" evidence="9">
    <location>
        <begin position="31"/>
        <end position="67"/>
    </location>
</feature>
<gene>
    <name evidence="11" type="ORF">EJ06DRAFT_412170</name>
</gene>
<comment type="similarity">
    <text evidence="2">Belongs to the TRAFAC class TrmE-Era-EngA-EngB-Septin-like GTPase superfamily. EngB GTPase family.</text>
</comment>
<dbReference type="CDD" id="cd01876">
    <property type="entry name" value="YihA_EngB"/>
    <property type="match status" value="1"/>
</dbReference>
<dbReference type="Gene3D" id="3.40.50.300">
    <property type="entry name" value="P-loop containing nucleotide triphosphate hydrolases"/>
    <property type="match status" value="1"/>
</dbReference>
<comment type="cofactor">
    <cofactor evidence="1">
        <name>Mg(2+)</name>
        <dbReference type="ChEBI" id="CHEBI:18420"/>
    </cofactor>
</comment>
<name>A0A6G1HXU7_9PEZI</name>
<dbReference type="GO" id="GO:0046872">
    <property type="term" value="F:metal ion binding"/>
    <property type="evidence" value="ECO:0007669"/>
    <property type="project" value="UniProtKB-KW"/>
</dbReference>
<protein>
    <recommendedName>
        <fullName evidence="3">GTP-binding protein 8</fullName>
    </recommendedName>
</protein>
<dbReference type="InterPro" id="IPR006073">
    <property type="entry name" value="GTP-bd"/>
</dbReference>
<evidence type="ECO:0000256" key="1">
    <source>
        <dbReference type="ARBA" id="ARBA00001946"/>
    </source>
</evidence>
<dbReference type="PANTHER" id="PTHR46498">
    <property type="entry name" value="GTP-BINDING PROTEIN 8"/>
    <property type="match status" value="1"/>
</dbReference>
<evidence type="ECO:0000256" key="6">
    <source>
        <dbReference type="ARBA" id="ARBA00022842"/>
    </source>
</evidence>
<dbReference type="InterPro" id="IPR019987">
    <property type="entry name" value="GTP-bd_ribosome_bio_YsxC"/>
</dbReference>
<keyword evidence="6" id="KW-0460">Magnesium</keyword>
<evidence type="ECO:0000313" key="11">
    <source>
        <dbReference type="EMBL" id="KAF2400883.1"/>
    </source>
</evidence>
<dbReference type="EMBL" id="ML996694">
    <property type="protein sequence ID" value="KAF2400883.1"/>
    <property type="molecule type" value="Genomic_DNA"/>
</dbReference>
<feature type="compositionally biased region" description="Polar residues" evidence="9">
    <location>
        <begin position="351"/>
        <end position="360"/>
    </location>
</feature>
<evidence type="ECO:0000256" key="5">
    <source>
        <dbReference type="ARBA" id="ARBA00022741"/>
    </source>
</evidence>
<dbReference type="Pfam" id="PF01926">
    <property type="entry name" value="MMR_HSR1"/>
    <property type="match status" value="1"/>
</dbReference>
<evidence type="ECO:0000256" key="8">
    <source>
        <dbReference type="SAM" id="Coils"/>
    </source>
</evidence>
<evidence type="ECO:0000259" key="10">
    <source>
        <dbReference type="PROSITE" id="PS51706"/>
    </source>
</evidence>
<evidence type="ECO:0000256" key="3">
    <source>
        <dbReference type="ARBA" id="ARBA00015370"/>
    </source>
</evidence>
<evidence type="ECO:0000313" key="12">
    <source>
        <dbReference type="Proteomes" id="UP000799640"/>
    </source>
</evidence>
<proteinExistence type="inferred from homology"/>
<dbReference type="GO" id="GO:0005739">
    <property type="term" value="C:mitochondrion"/>
    <property type="evidence" value="ECO:0007669"/>
    <property type="project" value="TreeGrafter"/>
</dbReference>
<feature type="coiled-coil region" evidence="8">
    <location>
        <begin position="294"/>
        <end position="321"/>
    </location>
</feature>
<keyword evidence="4" id="KW-0479">Metal-binding</keyword>
<organism evidence="11 12">
    <name type="scientific">Trichodelitschia bisporula</name>
    <dbReference type="NCBI Taxonomy" id="703511"/>
    <lineage>
        <taxon>Eukaryota</taxon>
        <taxon>Fungi</taxon>
        <taxon>Dikarya</taxon>
        <taxon>Ascomycota</taxon>
        <taxon>Pezizomycotina</taxon>
        <taxon>Dothideomycetes</taxon>
        <taxon>Dothideomycetes incertae sedis</taxon>
        <taxon>Phaeotrichales</taxon>
        <taxon>Phaeotrichaceae</taxon>
        <taxon>Trichodelitschia</taxon>
    </lineage>
</organism>
<feature type="region of interest" description="Disordered" evidence="9">
    <location>
        <begin position="325"/>
        <end position="411"/>
    </location>
</feature>
<keyword evidence="5" id="KW-0547">Nucleotide-binding</keyword>
<feature type="compositionally biased region" description="Basic and acidic residues" evidence="9">
    <location>
        <begin position="364"/>
        <end position="380"/>
    </location>
</feature>
<reference evidence="11" key="1">
    <citation type="journal article" date="2020" name="Stud. Mycol.">
        <title>101 Dothideomycetes genomes: a test case for predicting lifestyles and emergence of pathogens.</title>
        <authorList>
            <person name="Haridas S."/>
            <person name="Albert R."/>
            <person name="Binder M."/>
            <person name="Bloem J."/>
            <person name="Labutti K."/>
            <person name="Salamov A."/>
            <person name="Andreopoulos B."/>
            <person name="Baker S."/>
            <person name="Barry K."/>
            <person name="Bills G."/>
            <person name="Bluhm B."/>
            <person name="Cannon C."/>
            <person name="Castanera R."/>
            <person name="Culley D."/>
            <person name="Daum C."/>
            <person name="Ezra D."/>
            <person name="Gonzalez J."/>
            <person name="Henrissat B."/>
            <person name="Kuo A."/>
            <person name="Liang C."/>
            <person name="Lipzen A."/>
            <person name="Lutzoni F."/>
            <person name="Magnuson J."/>
            <person name="Mondo S."/>
            <person name="Nolan M."/>
            <person name="Ohm R."/>
            <person name="Pangilinan J."/>
            <person name="Park H.-J."/>
            <person name="Ramirez L."/>
            <person name="Alfaro M."/>
            <person name="Sun H."/>
            <person name="Tritt A."/>
            <person name="Yoshinaga Y."/>
            <person name="Zwiers L.-H."/>
            <person name="Turgeon B."/>
            <person name="Goodwin S."/>
            <person name="Spatafora J."/>
            <person name="Crous P."/>
            <person name="Grigoriev I."/>
        </authorList>
    </citation>
    <scope>NUCLEOTIDE SEQUENCE</scope>
    <source>
        <strain evidence="11">CBS 262.69</strain>
    </source>
</reference>
<evidence type="ECO:0000256" key="4">
    <source>
        <dbReference type="ARBA" id="ARBA00022723"/>
    </source>
</evidence>
<evidence type="ECO:0000256" key="2">
    <source>
        <dbReference type="ARBA" id="ARBA00009638"/>
    </source>
</evidence>
<keyword evidence="8" id="KW-0175">Coiled coil</keyword>
<feature type="compositionally biased region" description="Basic and acidic residues" evidence="9">
    <location>
        <begin position="390"/>
        <end position="410"/>
    </location>
</feature>
<dbReference type="Proteomes" id="UP000799640">
    <property type="component" value="Unassembled WGS sequence"/>
</dbReference>
<dbReference type="OrthoDB" id="391988at2759"/>
<dbReference type="InterPro" id="IPR027417">
    <property type="entry name" value="P-loop_NTPase"/>
</dbReference>
<feature type="compositionally biased region" description="Basic and acidic residues" evidence="9">
    <location>
        <begin position="325"/>
        <end position="346"/>
    </location>
</feature>
<keyword evidence="12" id="KW-1185">Reference proteome</keyword>
<dbReference type="InterPro" id="IPR052279">
    <property type="entry name" value="EngB_GTPase"/>
</dbReference>
<dbReference type="InterPro" id="IPR030393">
    <property type="entry name" value="G_ENGB_dom"/>
</dbReference>
<dbReference type="PANTHER" id="PTHR46498:SF1">
    <property type="entry name" value="GTP-BINDING PROTEIN 8"/>
    <property type="match status" value="1"/>
</dbReference>
<evidence type="ECO:0000256" key="7">
    <source>
        <dbReference type="ARBA" id="ARBA00023134"/>
    </source>
</evidence>
<dbReference type="HAMAP" id="MF_00321">
    <property type="entry name" value="GTPase_EngB"/>
    <property type="match status" value="1"/>
</dbReference>
<sequence length="436" mass="49444">MATRIYSRALRLSRIIHFSLSRPRPFLTSPTLSIRLPHPTSPFSTDSERTTRRPRQPFPPSTDLNHYTATLPPTATDLYHASRYFRLQKPDFLFSAPRFSRFPTDSLAPEVAFLGRSNVGKSSLLNALFNIPRTEGARTSQRPGRTREMNVFQIGARGGAGKGNIARGGVVVVDCPGYGFASREEWGTEMRKYLQGRKQLRRAFVLVDAEHGLKSSDRALLTMLRDLGTPHQIVLAKVDKWLSPRPRRLTNEKFAEKGLMSGRLIGVDEVRWAVLQAAGLDAKVDLEGLTVLEEEGGESEVQEVEREEREMEEEKRLVEWEGLGEKEREERNRKPERVVRGRAGREKGKKVQTTGRTLPSTKRGAGDIRARDRRVGDRGVRKTAHPSKRGTGDIRDRDRRGDRGERKPVIRDALSVLDDQERIKRTVVKKPKVKFD</sequence>
<dbReference type="SUPFAM" id="SSF52540">
    <property type="entry name" value="P-loop containing nucleoside triphosphate hydrolases"/>
    <property type="match status" value="1"/>
</dbReference>
<dbReference type="NCBIfam" id="TIGR03598">
    <property type="entry name" value="GTPase_YsxC"/>
    <property type="match status" value="1"/>
</dbReference>
<dbReference type="AlphaFoldDB" id="A0A6G1HXU7"/>
<dbReference type="GO" id="GO:0005525">
    <property type="term" value="F:GTP binding"/>
    <property type="evidence" value="ECO:0007669"/>
    <property type="project" value="UniProtKB-KW"/>
</dbReference>
<dbReference type="PROSITE" id="PS51706">
    <property type="entry name" value="G_ENGB"/>
    <property type="match status" value="1"/>
</dbReference>
<accession>A0A6G1HXU7</accession>
<feature type="domain" description="EngB-type G" evidence="10">
    <location>
        <begin position="107"/>
        <end position="280"/>
    </location>
</feature>
<keyword evidence="7" id="KW-0342">GTP-binding</keyword>